<organism evidence="5 6">
    <name type="scientific">Peredibacter starrii</name>
    <dbReference type="NCBI Taxonomy" id="28202"/>
    <lineage>
        <taxon>Bacteria</taxon>
        <taxon>Pseudomonadati</taxon>
        <taxon>Bdellovibrionota</taxon>
        <taxon>Bacteriovoracia</taxon>
        <taxon>Bacteriovoracales</taxon>
        <taxon>Bacteriovoracaceae</taxon>
        <taxon>Peredibacter</taxon>
    </lineage>
</organism>
<dbReference type="CDD" id="cd11572">
    <property type="entry name" value="RlmI_M_like"/>
    <property type="match status" value="1"/>
</dbReference>
<dbReference type="RefSeq" id="WP_321396142.1">
    <property type="nucleotide sequence ID" value="NZ_CP139487.1"/>
</dbReference>
<dbReference type="Proteomes" id="UP001324634">
    <property type="component" value="Chromosome"/>
</dbReference>
<dbReference type="KEGG" id="psti:SOO65_02035"/>
<dbReference type="GO" id="GO:0032259">
    <property type="term" value="P:methylation"/>
    <property type="evidence" value="ECO:0007669"/>
    <property type="project" value="UniProtKB-KW"/>
</dbReference>
<keyword evidence="2 5" id="KW-0808">Transferase</keyword>
<dbReference type="EC" id="2.1.1.-" evidence="5"/>
<keyword evidence="6" id="KW-1185">Reference proteome</keyword>
<dbReference type="InterPro" id="IPR029063">
    <property type="entry name" value="SAM-dependent_MTases_sf"/>
</dbReference>
<dbReference type="PANTHER" id="PTHR42873:SF1">
    <property type="entry name" value="S-ADENOSYLMETHIONINE-DEPENDENT METHYLTRANSFERASE DOMAIN-CONTAINING PROTEIN"/>
    <property type="match status" value="1"/>
</dbReference>
<dbReference type="AlphaFoldDB" id="A0AAX4HQ98"/>
<evidence type="ECO:0000256" key="2">
    <source>
        <dbReference type="ARBA" id="ARBA00022679"/>
    </source>
</evidence>
<dbReference type="SUPFAM" id="SSF53335">
    <property type="entry name" value="S-adenosyl-L-methionine-dependent methyltransferases"/>
    <property type="match status" value="1"/>
</dbReference>
<evidence type="ECO:0000259" key="4">
    <source>
        <dbReference type="Pfam" id="PF10672"/>
    </source>
</evidence>
<protein>
    <submittedName>
        <fullName evidence="5">Class I SAM-dependent methyltransferase</fullName>
        <ecNumber evidence="5">2.1.1.-</ecNumber>
    </submittedName>
</protein>
<evidence type="ECO:0000256" key="1">
    <source>
        <dbReference type="ARBA" id="ARBA00022603"/>
    </source>
</evidence>
<dbReference type="GO" id="GO:0008168">
    <property type="term" value="F:methyltransferase activity"/>
    <property type="evidence" value="ECO:0007669"/>
    <property type="project" value="UniProtKB-KW"/>
</dbReference>
<evidence type="ECO:0000256" key="3">
    <source>
        <dbReference type="ARBA" id="ARBA00022691"/>
    </source>
</evidence>
<dbReference type="CDD" id="cd02440">
    <property type="entry name" value="AdoMet_MTases"/>
    <property type="match status" value="1"/>
</dbReference>
<proteinExistence type="predicted"/>
<dbReference type="PANTHER" id="PTHR42873">
    <property type="entry name" value="RIBOSOMAL RNA LARGE SUBUNIT METHYLTRANSFERASE"/>
    <property type="match status" value="1"/>
</dbReference>
<gene>
    <name evidence="5" type="ORF">SOO65_02035</name>
</gene>
<feature type="domain" description="S-adenosylmethionine-dependent methyltransferase" evidence="4">
    <location>
        <begin position="162"/>
        <end position="313"/>
    </location>
</feature>
<dbReference type="InterPro" id="IPR019614">
    <property type="entry name" value="SAM-dep_methyl-trfase"/>
</dbReference>
<dbReference type="Gene3D" id="3.30.750.80">
    <property type="entry name" value="RNA methyltransferase domain (HRMD) like"/>
    <property type="match status" value="1"/>
</dbReference>
<evidence type="ECO:0000313" key="5">
    <source>
        <dbReference type="EMBL" id="WPU65518.1"/>
    </source>
</evidence>
<dbReference type="Pfam" id="PF10672">
    <property type="entry name" value="Methyltrans_SAM"/>
    <property type="match status" value="1"/>
</dbReference>
<sequence>MRSIVLSKSGINKVRSHSTELKAADFEGSIKSVPPGEWCQFQLSPTEFYVGFINPMIEEKYTCAYLVGKVTAEELKTFSPDKFVSAQIKKAFDKRQRYETYHSGARLFYGMSDGLPGLIVDSFENASIIQINTAGVDKFRDQIKSTLETLTGTKGYFLDNPKYREKEYLPTFETEKFPDLDVIENGLRYKIRSEVLQKVGFYYDHRENRFQLMSLLKRLSHKPKRGVDLFSYAGAWGMSALSGGVERVEFVDQGDFAVEVAEALKINGFADRGAFHRQDVFKYLDEMINKQTKFDLVLCDPPAFAKSASQKDQALEGYSKLHRKVLKCAAAGSICAFSSCTHYVGHDEFQKNVMDAARKEGRKVQLIYSGMQGWDHPVTSLEDKSNYIKSYFYFVE</sequence>
<accession>A0AAX4HQ98</accession>
<dbReference type="EMBL" id="CP139487">
    <property type="protein sequence ID" value="WPU65518.1"/>
    <property type="molecule type" value="Genomic_DNA"/>
</dbReference>
<dbReference type="Gene3D" id="3.40.50.150">
    <property type="entry name" value="Vaccinia Virus protein VP39"/>
    <property type="match status" value="1"/>
</dbReference>
<keyword evidence="3" id="KW-0949">S-adenosyl-L-methionine</keyword>
<evidence type="ECO:0000313" key="6">
    <source>
        <dbReference type="Proteomes" id="UP001324634"/>
    </source>
</evidence>
<reference evidence="5 6" key="1">
    <citation type="submission" date="2023-11" db="EMBL/GenBank/DDBJ databases">
        <title>Peredibacter starrii A3.12.</title>
        <authorList>
            <person name="Mitchell R.J."/>
        </authorList>
    </citation>
    <scope>NUCLEOTIDE SEQUENCE [LARGE SCALE GENOMIC DNA]</scope>
    <source>
        <strain evidence="5 6">A3.12</strain>
    </source>
</reference>
<name>A0AAX4HQ98_9BACT</name>
<keyword evidence="1 5" id="KW-0489">Methyltransferase</keyword>